<keyword evidence="2" id="KW-1003">Cell membrane</keyword>
<keyword evidence="7" id="KW-0472">Membrane</keyword>
<dbReference type="InterPro" id="IPR028082">
    <property type="entry name" value="Peripla_BP_I"/>
</dbReference>
<dbReference type="InterPro" id="IPR000068">
    <property type="entry name" value="GPCR_3_Ca_sens_rcpt-rel"/>
</dbReference>
<dbReference type="AlphaFoldDB" id="A0AAV7P7I8"/>
<dbReference type="PANTHER" id="PTHR24061">
    <property type="entry name" value="CALCIUM-SENSING RECEPTOR-RELATED"/>
    <property type="match status" value="1"/>
</dbReference>
<evidence type="ECO:0000259" key="11">
    <source>
        <dbReference type="Pfam" id="PF01094"/>
    </source>
</evidence>
<evidence type="ECO:0000256" key="1">
    <source>
        <dbReference type="ARBA" id="ARBA00004651"/>
    </source>
</evidence>
<proteinExistence type="predicted"/>
<dbReference type="Gene3D" id="3.40.50.2300">
    <property type="match status" value="1"/>
</dbReference>
<keyword evidence="4" id="KW-0732">Signal</keyword>
<evidence type="ECO:0000256" key="3">
    <source>
        <dbReference type="ARBA" id="ARBA00022692"/>
    </source>
</evidence>
<dbReference type="FunFam" id="3.40.50.2300:FF:000016">
    <property type="entry name" value="Taste 1 receptor member 2"/>
    <property type="match status" value="1"/>
</dbReference>
<evidence type="ECO:0000256" key="9">
    <source>
        <dbReference type="ARBA" id="ARBA00023180"/>
    </source>
</evidence>
<keyword evidence="13" id="KW-1185">Reference proteome</keyword>
<evidence type="ECO:0000256" key="4">
    <source>
        <dbReference type="ARBA" id="ARBA00022729"/>
    </source>
</evidence>
<gene>
    <name evidence="12" type="ORF">NDU88_009287</name>
</gene>
<reference evidence="12" key="1">
    <citation type="journal article" date="2022" name="bioRxiv">
        <title>Sequencing and chromosome-scale assembly of the giantPleurodeles waltlgenome.</title>
        <authorList>
            <person name="Brown T."/>
            <person name="Elewa A."/>
            <person name="Iarovenko S."/>
            <person name="Subramanian E."/>
            <person name="Araus A.J."/>
            <person name="Petzold A."/>
            <person name="Susuki M."/>
            <person name="Suzuki K.-i.T."/>
            <person name="Hayashi T."/>
            <person name="Toyoda A."/>
            <person name="Oliveira C."/>
            <person name="Osipova E."/>
            <person name="Leigh N.D."/>
            <person name="Simon A."/>
            <person name="Yun M.H."/>
        </authorList>
    </citation>
    <scope>NUCLEOTIDE SEQUENCE</scope>
    <source>
        <strain evidence="12">20211129_DDA</strain>
        <tissue evidence="12">Liver</tissue>
    </source>
</reference>
<sequence>MIVSDDELGLQGGQHVKQVIEENGGCVAFVERIHLRYSKEKVLQVVQQIQRHSVKVVIVHSAEAYVKVLLETMYSHNVTEKTLIFSAYFVISPAIFADQTWKILNGTLALTLYAGSMPSFKDFLSLLHPDDVFTELLWEQIFGCQLLWVNRSNTTNAAMEVELLAPCSKQETFDAATLSLFELNDMSYTYHSYAAVYAFAHALNKLMECKPGQGPFIDGSCANIKDIQPWQILHYLRNIKFKDQNGEEIFIDVNGDAHTSFNILNIQISQNGDFQLVKVGKIDTTAPEGKEVIINLGAILWGNGTGDLGIMCYCQH</sequence>
<evidence type="ECO:0000313" key="12">
    <source>
        <dbReference type="EMBL" id="KAJ1121160.1"/>
    </source>
</evidence>
<dbReference type="PRINTS" id="PR00592">
    <property type="entry name" value="CASENSINGR"/>
</dbReference>
<evidence type="ECO:0000256" key="7">
    <source>
        <dbReference type="ARBA" id="ARBA00023136"/>
    </source>
</evidence>
<accession>A0AAV7P7I8</accession>
<comment type="subcellular location">
    <subcellularLocation>
        <location evidence="1">Cell membrane</location>
        <topology evidence="1">Multi-pass membrane protein</topology>
    </subcellularLocation>
</comment>
<keyword evidence="6" id="KW-0297">G-protein coupled receptor</keyword>
<protein>
    <recommendedName>
        <fullName evidence="11">Receptor ligand binding region domain-containing protein</fullName>
    </recommendedName>
</protein>
<evidence type="ECO:0000256" key="2">
    <source>
        <dbReference type="ARBA" id="ARBA00022475"/>
    </source>
</evidence>
<keyword evidence="3" id="KW-0812">Transmembrane</keyword>
<dbReference type="Pfam" id="PF01094">
    <property type="entry name" value="ANF_receptor"/>
    <property type="match status" value="1"/>
</dbReference>
<keyword evidence="5" id="KW-1133">Transmembrane helix</keyword>
<keyword evidence="8" id="KW-0675">Receptor</keyword>
<evidence type="ECO:0000256" key="5">
    <source>
        <dbReference type="ARBA" id="ARBA00022989"/>
    </source>
</evidence>
<evidence type="ECO:0000256" key="8">
    <source>
        <dbReference type="ARBA" id="ARBA00023170"/>
    </source>
</evidence>
<keyword evidence="10" id="KW-0807">Transducer</keyword>
<feature type="domain" description="Receptor ligand binding region" evidence="11">
    <location>
        <begin position="1"/>
        <end position="267"/>
    </location>
</feature>
<evidence type="ECO:0000313" key="13">
    <source>
        <dbReference type="Proteomes" id="UP001066276"/>
    </source>
</evidence>
<dbReference type="EMBL" id="JANPWB010000012">
    <property type="protein sequence ID" value="KAJ1121160.1"/>
    <property type="molecule type" value="Genomic_DNA"/>
</dbReference>
<dbReference type="GO" id="GO:0005886">
    <property type="term" value="C:plasma membrane"/>
    <property type="evidence" value="ECO:0007669"/>
    <property type="project" value="UniProtKB-SubCell"/>
</dbReference>
<evidence type="ECO:0000256" key="10">
    <source>
        <dbReference type="ARBA" id="ARBA00023224"/>
    </source>
</evidence>
<dbReference type="PANTHER" id="PTHR24061:SF0">
    <property type="entry name" value="C-FAMILY ODORANT RECEPTOR OLFCT1"/>
    <property type="match status" value="1"/>
</dbReference>
<dbReference type="InterPro" id="IPR001828">
    <property type="entry name" value="ANF_lig-bd_rcpt"/>
</dbReference>
<comment type="caution">
    <text evidence="12">The sequence shown here is derived from an EMBL/GenBank/DDBJ whole genome shotgun (WGS) entry which is preliminary data.</text>
</comment>
<evidence type="ECO:0000256" key="6">
    <source>
        <dbReference type="ARBA" id="ARBA00023040"/>
    </source>
</evidence>
<dbReference type="Proteomes" id="UP001066276">
    <property type="component" value="Chromosome 8"/>
</dbReference>
<name>A0AAV7P7I8_PLEWA</name>
<dbReference type="GO" id="GO:0004930">
    <property type="term" value="F:G protein-coupled receptor activity"/>
    <property type="evidence" value="ECO:0007669"/>
    <property type="project" value="UniProtKB-KW"/>
</dbReference>
<keyword evidence="9" id="KW-0325">Glycoprotein</keyword>
<organism evidence="12 13">
    <name type="scientific">Pleurodeles waltl</name>
    <name type="common">Iberian ribbed newt</name>
    <dbReference type="NCBI Taxonomy" id="8319"/>
    <lineage>
        <taxon>Eukaryota</taxon>
        <taxon>Metazoa</taxon>
        <taxon>Chordata</taxon>
        <taxon>Craniata</taxon>
        <taxon>Vertebrata</taxon>
        <taxon>Euteleostomi</taxon>
        <taxon>Amphibia</taxon>
        <taxon>Batrachia</taxon>
        <taxon>Caudata</taxon>
        <taxon>Salamandroidea</taxon>
        <taxon>Salamandridae</taxon>
        <taxon>Pleurodelinae</taxon>
        <taxon>Pleurodeles</taxon>
    </lineage>
</organism>
<dbReference type="SUPFAM" id="SSF53822">
    <property type="entry name" value="Periplasmic binding protein-like I"/>
    <property type="match status" value="1"/>
</dbReference>